<comment type="caution">
    <text evidence="2">The sequence shown here is derived from an EMBL/GenBank/DDBJ whole genome shotgun (WGS) entry which is preliminary data.</text>
</comment>
<accession>A0ABN1BZ99</accession>
<dbReference type="EMBL" id="BAAADB010000012">
    <property type="protein sequence ID" value="GAA0508588.1"/>
    <property type="molecule type" value="Genomic_DNA"/>
</dbReference>
<evidence type="ECO:0000313" key="3">
    <source>
        <dbReference type="Proteomes" id="UP001500191"/>
    </source>
</evidence>
<reference evidence="2 3" key="1">
    <citation type="journal article" date="2019" name="Int. J. Syst. Evol. Microbiol.">
        <title>The Global Catalogue of Microorganisms (GCM) 10K type strain sequencing project: providing services to taxonomists for standard genome sequencing and annotation.</title>
        <authorList>
            <consortium name="The Broad Institute Genomics Platform"/>
            <consortium name="The Broad Institute Genome Sequencing Center for Infectious Disease"/>
            <person name="Wu L."/>
            <person name="Ma J."/>
        </authorList>
    </citation>
    <scope>NUCLEOTIDE SEQUENCE [LARGE SCALE GENOMIC DNA]</scope>
    <source>
        <strain evidence="2 3">JCM 14368</strain>
    </source>
</reference>
<evidence type="ECO:0000313" key="2">
    <source>
        <dbReference type="EMBL" id="GAA0508588.1"/>
    </source>
</evidence>
<sequence length="97" mass="10554">MPRYRPDFDTVLMVGFGLLSLPVLLDLSQWGAQAVVAMVARTAGMLVLTWHAWSAPAPHLPQWARGVLKWVMLVLALGSLVGGSLGLQVLWRAHLLG</sequence>
<proteinExistence type="predicted"/>
<feature type="transmembrane region" description="Helical" evidence="1">
    <location>
        <begin position="7"/>
        <end position="25"/>
    </location>
</feature>
<protein>
    <submittedName>
        <fullName evidence="2">Uncharacterized protein</fullName>
    </submittedName>
</protein>
<feature type="transmembrane region" description="Helical" evidence="1">
    <location>
        <begin position="70"/>
        <end position="91"/>
    </location>
</feature>
<keyword evidence="3" id="KW-1185">Reference proteome</keyword>
<gene>
    <name evidence="2" type="ORF">GCM10008937_15530</name>
</gene>
<name>A0ABN1BZ99_9DEIO</name>
<keyword evidence="1" id="KW-1133">Transmembrane helix</keyword>
<evidence type="ECO:0000256" key="1">
    <source>
        <dbReference type="SAM" id="Phobius"/>
    </source>
</evidence>
<organism evidence="2 3">
    <name type="scientific">Deinococcus depolymerans</name>
    <dbReference type="NCBI Taxonomy" id="392408"/>
    <lineage>
        <taxon>Bacteria</taxon>
        <taxon>Thermotogati</taxon>
        <taxon>Deinococcota</taxon>
        <taxon>Deinococci</taxon>
        <taxon>Deinococcales</taxon>
        <taxon>Deinococcaceae</taxon>
        <taxon>Deinococcus</taxon>
    </lineage>
</organism>
<keyword evidence="1" id="KW-0812">Transmembrane</keyword>
<dbReference type="Proteomes" id="UP001500191">
    <property type="component" value="Unassembled WGS sequence"/>
</dbReference>
<keyword evidence="1" id="KW-0472">Membrane</keyword>